<name>A0A9P7GX27_9HYPO</name>
<organism evidence="2 3">
    <name type="scientific">Fusarium avenaceum</name>
    <dbReference type="NCBI Taxonomy" id="40199"/>
    <lineage>
        <taxon>Eukaryota</taxon>
        <taxon>Fungi</taxon>
        <taxon>Dikarya</taxon>
        <taxon>Ascomycota</taxon>
        <taxon>Pezizomycotina</taxon>
        <taxon>Sordariomycetes</taxon>
        <taxon>Hypocreomycetidae</taxon>
        <taxon>Hypocreales</taxon>
        <taxon>Nectriaceae</taxon>
        <taxon>Fusarium</taxon>
        <taxon>Fusarium tricinctum species complex</taxon>
    </lineage>
</organism>
<protein>
    <submittedName>
        <fullName evidence="2">Uncharacterized protein</fullName>
    </submittedName>
</protein>
<proteinExistence type="predicted"/>
<feature type="compositionally biased region" description="Low complexity" evidence="1">
    <location>
        <begin position="88"/>
        <end position="103"/>
    </location>
</feature>
<dbReference type="EMBL" id="JAGPUO010000040">
    <property type="protein sequence ID" value="KAG5654970.1"/>
    <property type="molecule type" value="Genomic_DNA"/>
</dbReference>
<evidence type="ECO:0000313" key="3">
    <source>
        <dbReference type="Proteomes" id="UP000782241"/>
    </source>
</evidence>
<dbReference type="AlphaFoldDB" id="A0A9P7GX27"/>
<evidence type="ECO:0000256" key="1">
    <source>
        <dbReference type="SAM" id="MobiDB-lite"/>
    </source>
</evidence>
<reference evidence="2" key="1">
    <citation type="submission" date="2021-04" db="EMBL/GenBank/DDBJ databases">
        <title>Draft genome of Fusarium avenaceum strain F156N33, isolated from an atmospheric sample in Virginia.</title>
        <authorList>
            <person name="Yang S."/>
            <person name="Vinatzer B.A."/>
            <person name="Coleman J."/>
        </authorList>
    </citation>
    <scope>NUCLEOTIDE SEQUENCE</scope>
    <source>
        <strain evidence="2">F156N33</strain>
    </source>
</reference>
<comment type="caution">
    <text evidence="2">The sequence shown here is derived from an EMBL/GenBank/DDBJ whole genome shotgun (WGS) entry which is preliminary data.</text>
</comment>
<accession>A0A9P7GX27</accession>
<keyword evidence="3" id="KW-1185">Reference proteome</keyword>
<sequence length="417" mass="45522">MVIMASQSSQDPLDVLQTMVNDVLVHTGKALRASRKDTQGNTQATQVTLKSKLPESIDGFREALHKLESDIIDAKSVLMRDIKRLQEQKQQSQQSQQIQRQPAPALPQPPQSQSQSQSQYQPLTKNQPQSQPQSQPQPQPQPQPVESQSKSPMVIDLESSPPPPPPQDQAMTEIKANKPVAPFPDMGMGLPEVDQSSDVVNNEASLSTVSNTVPEQQSRMKTSTSPVPPSTVATAPMAPMPIMEQKPADNHNNDVMDLTNDAPHSELNFTNMQFTLAPGNNDPQNPSVTQETSFDLATFAPPEGNDDILGLDDLLPNNNTSQTNNMPQMSAGSAESVPRPEPLMSTENQAMPQEMSTNNIDSVFDDEIFDGLDTGGGLADGTGDPTFDDLMNDRDDDDFNYLGGDDFEEAFFLQDPM</sequence>
<feature type="compositionally biased region" description="Polar residues" evidence="1">
    <location>
        <begin position="320"/>
        <end position="333"/>
    </location>
</feature>
<dbReference type="Proteomes" id="UP000782241">
    <property type="component" value="Unassembled WGS sequence"/>
</dbReference>
<feature type="compositionally biased region" description="Polar residues" evidence="1">
    <location>
        <begin position="208"/>
        <end position="225"/>
    </location>
</feature>
<feature type="region of interest" description="Disordered" evidence="1">
    <location>
        <begin position="85"/>
        <end position="170"/>
    </location>
</feature>
<gene>
    <name evidence="2" type="ORF">KAF25_010924</name>
</gene>
<feature type="compositionally biased region" description="Low complexity" evidence="1">
    <location>
        <begin position="111"/>
        <end position="134"/>
    </location>
</feature>
<evidence type="ECO:0000313" key="2">
    <source>
        <dbReference type="EMBL" id="KAG5654970.1"/>
    </source>
</evidence>
<feature type="region of interest" description="Disordered" evidence="1">
    <location>
        <begin position="208"/>
        <end position="231"/>
    </location>
</feature>
<feature type="region of interest" description="Disordered" evidence="1">
    <location>
        <begin position="318"/>
        <end position="341"/>
    </location>
</feature>